<dbReference type="Pfam" id="PF03101">
    <property type="entry name" value="FAR1"/>
    <property type="match status" value="1"/>
</dbReference>
<proteinExistence type="predicted"/>
<evidence type="ECO:0000313" key="4">
    <source>
        <dbReference type="Proteomes" id="UP000289738"/>
    </source>
</evidence>
<dbReference type="PANTHER" id="PTHR47718">
    <property type="entry name" value="OS01G0519700 PROTEIN"/>
    <property type="match status" value="1"/>
</dbReference>
<dbReference type="Proteomes" id="UP000289738">
    <property type="component" value="Chromosome A06"/>
</dbReference>
<keyword evidence="4" id="KW-1185">Reference proteome</keyword>
<dbReference type="InterPro" id="IPR004330">
    <property type="entry name" value="FAR1_DNA_bnd_dom"/>
</dbReference>
<dbReference type="Pfam" id="PF10551">
    <property type="entry name" value="MULE"/>
    <property type="match status" value="1"/>
</dbReference>
<reference evidence="3 4" key="1">
    <citation type="submission" date="2019-01" db="EMBL/GenBank/DDBJ databases">
        <title>Sequencing of cultivated peanut Arachis hypogaea provides insights into genome evolution and oil improvement.</title>
        <authorList>
            <person name="Chen X."/>
        </authorList>
    </citation>
    <scope>NUCLEOTIDE SEQUENCE [LARGE SCALE GENOMIC DNA]</scope>
    <source>
        <strain evidence="4">cv. Fuhuasheng</strain>
        <tissue evidence="3">Leaves</tissue>
    </source>
</reference>
<feature type="domain" description="MULE transposase" evidence="2">
    <location>
        <begin position="197"/>
        <end position="269"/>
    </location>
</feature>
<name>A0A445CND2_ARAHY</name>
<protein>
    <submittedName>
        <fullName evidence="3">Uncharacterized protein</fullName>
    </submittedName>
</protein>
<dbReference type="AlphaFoldDB" id="A0A445CND2"/>
<evidence type="ECO:0000313" key="3">
    <source>
        <dbReference type="EMBL" id="RYR52442.1"/>
    </source>
</evidence>
<gene>
    <name evidence="3" type="ORF">Ahy_A06g027361</name>
</gene>
<sequence length="287" mass="32632">MKTIEVGSANDGDDSLDQEIGTEKCQCGGCNIFPTSEVAYDMYVTYAKCVGFGVRKGDFVKTKDGCYSRRKFFCNKAKLREKKYYDNVSRKREQKAETRINCQAKLCLYVDKSANVWRVKNLFDEHNHDLVPQCMIHLIPNHLQITDANKAQANIMHMYGVPTSQIMGFMARQDKLVGGNANATISYLFGKADVDPMAMARYSSTTEDRQTCIFGFAILDNEMASTYKWLLANFLEVMMNKHPKVAVTDADEAMKEAINEIFPNTTHSCADGIFKKCYFENQRPRLM</sequence>
<comment type="caution">
    <text evidence="3">The sequence shown here is derived from an EMBL/GenBank/DDBJ whole genome shotgun (WGS) entry which is preliminary data.</text>
</comment>
<organism evidence="3 4">
    <name type="scientific">Arachis hypogaea</name>
    <name type="common">Peanut</name>
    <dbReference type="NCBI Taxonomy" id="3818"/>
    <lineage>
        <taxon>Eukaryota</taxon>
        <taxon>Viridiplantae</taxon>
        <taxon>Streptophyta</taxon>
        <taxon>Embryophyta</taxon>
        <taxon>Tracheophyta</taxon>
        <taxon>Spermatophyta</taxon>
        <taxon>Magnoliopsida</taxon>
        <taxon>eudicotyledons</taxon>
        <taxon>Gunneridae</taxon>
        <taxon>Pentapetalae</taxon>
        <taxon>rosids</taxon>
        <taxon>fabids</taxon>
        <taxon>Fabales</taxon>
        <taxon>Fabaceae</taxon>
        <taxon>Papilionoideae</taxon>
        <taxon>50 kb inversion clade</taxon>
        <taxon>dalbergioids sensu lato</taxon>
        <taxon>Dalbergieae</taxon>
        <taxon>Pterocarpus clade</taxon>
        <taxon>Arachis</taxon>
    </lineage>
</organism>
<dbReference type="InterPro" id="IPR018289">
    <property type="entry name" value="MULE_transposase_dom"/>
</dbReference>
<evidence type="ECO:0000259" key="1">
    <source>
        <dbReference type="Pfam" id="PF03101"/>
    </source>
</evidence>
<accession>A0A445CND2</accession>
<dbReference type="EMBL" id="SDMP01000006">
    <property type="protein sequence ID" value="RYR52442.1"/>
    <property type="molecule type" value="Genomic_DNA"/>
</dbReference>
<dbReference type="STRING" id="3818.A0A445CND2"/>
<evidence type="ECO:0000259" key="2">
    <source>
        <dbReference type="Pfam" id="PF10551"/>
    </source>
</evidence>
<feature type="domain" description="FAR1" evidence="1">
    <location>
        <begin position="42"/>
        <end position="132"/>
    </location>
</feature>